<name>A0A378SEL8_9MYCO</name>
<evidence type="ECO:0000256" key="1">
    <source>
        <dbReference type="SAM" id="MobiDB-lite"/>
    </source>
</evidence>
<reference evidence="2 3" key="1">
    <citation type="submission" date="2018-06" db="EMBL/GenBank/DDBJ databases">
        <authorList>
            <consortium name="Pathogen Informatics"/>
            <person name="Doyle S."/>
        </authorList>
    </citation>
    <scope>NUCLEOTIDE SEQUENCE [LARGE SCALE GENOMIC DNA]</scope>
    <source>
        <strain evidence="2 3">NCTC10742</strain>
    </source>
</reference>
<dbReference type="AlphaFoldDB" id="A0A378SEL8"/>
<feature type="compositionally biased region" description="Basic residues" evidence="1">
    <location>
        <begin position="11"/>
        <end position="25"/>
    </location>
</feature>
<accession>A0A378SEL8</accession>
<protein>
    <submittedName>
        <fullName evidence="2">Uncharacterized protein</fullName>
    </submittedName>
</protein>
<evidence type="ECO:0000313" key="3">
    <source>
        <dbReference type="Proteomes" id="UP000254291"/>
    </source>
</evidence>
<proteinExistence type="predicted"/>
<dbReference type="Proteomes" id="UP000254291">
    <property type="component" value="Unassembled WGS sequence"/>
</dbReference>
<organism evidence="2 3">
    <name type="scientific">Mycolicibacterium gilvum</name>
    <dbReference type="NCBI Taxonomy" id="1804"/>
    <lineage>
        <taxon>Bacteria</taxon>
        <taxon>Bacillati</taxon>
        <taxon>Actinomycetota</taxon>
        <taxon>Actinomycetes</taxon>
        <taxon>Mycobacteriales</taxon>
        <taxon>Mycobacteriaceae</taxon>
        <taxon>Mycolicibacterium</taxon>
    </lineage>
</organism>
<sequence>MTDPGAEAGHARRRARRSAAWRHHPDRGGSAAAFIAALAAIDHGTDAGQPVLIVRHSRQARLRRRLYQWRRRRRARRYITL</sequence>
<evidence type="ECO:0000313" key="2">
    <source>
        <dbReference type="EMBL" id="STZ41289.1"/>
    </source>
</evidence>
<dbReference type="EMBL" id="UGQM01000001">
    <property type="protein sequence ID" value="STZ41289.1"/>
    <property type="molecule type" value="Genomic_DNA"/>
</dbReference>
<feature type="region of interest" description="Disordered" evidence="1">
    <location>
        <begin position="1"/>
        <end position="26"/>
    </location>
</feature>
<dbReference type="RefSeq" id="WP_115326408.1">
    <property type="nucleotide sequence ID" value="NZ_JACKST010000142.1"/>
</dbReference>
<gene>
    <name evidence="2" type="ORF">NCTC10742_00492</name>
</gene>